<dbReference type="EMBL" id="FOUI01000012">
    <property type="protein sequence ID" value="SFM70358.1"/>
    <property type="molecule type" value="Genomic_DNA"/>
</dbReference>
<dbReference type="InterPro" id="IPR029044">
    <property type="entry name" value="Nucleotide-diphossugar_trans"/>
</dbReference>
<accession>A0A1I4T0R2</accession>
<sequence>MSEPTAPVLLSIVIPAYNYAQTLPRTVESVMPQLADDCELIIIDDGSTDSTPQVIADLLERYPQRIRTERKANGGLASVRNRGIELALGSWLTFLDADDEMAEGAITRIRSHLAANPQTCFVAGGHISVSASGKRSAHTPGLMPAEPLARVRAYLLDKTLSLSNGACVMHRDVFQRGNYPEAFRSAEDIPVFAQVLANHPCSVIDEPLALIHKHDDSLRHQFVHAKAGGVKLVDEVFSEKRLPTECQVLRKPFFVQRCLSLFRSAWLAGEADLAKDWFRQAVKADWRVIFRGAYSRKALRLWLRGGVSVTK</sequence>
<evidence type="ECO:0000313" key="2">
    <source>
        <dbReference type="EMBL" id="SFM70358.1"/>
    </source>
</evidence>
<evidence type="ECO:0000259" key="1">
    <source>
        <dbReference type="Pfam" id="PF00535"/>
    </source>
</evidence>
<dbReference type="Pfam" id="PF00535">
    <property type="entry name" value="Glycos_transf_2"/>
    <property type="match status" value="1"/>
</dbReference>
<dbReference type="PANTHER" id="PTHR22916">
    <property type="entry name" value="GLYCOSYLTRANSFERASE"/>
    <property type="match status" value="1"/>
</dbReference>
<dbReference type="STRING" id="1720063.SAMN05216217_11258"/>
<dbReference type="Gene3D" id="3.90.550.10">
    <property type="entry name" value="Spore Coat Polysaccharide Biosynthesis Protein SpsA, Chain A"/>
    <property type="match status" value="1"/>
</dbReference>
<dbReference type="AlphaFoldDB" id="A0A1I4T0R2"/>
<evidence type="ECO:0000313" key="3">
    <source>
        <dbReference type="Proteomes" id="UP000243629"/>
    </source>
</evidence>
<gene>
    <name evidence="2" type="ORF">SAMN05216217_11258</name>
</gene>
<keyword evidence="2" id="KW-0808">Transferase</keyword>
<dbReference type="GO" id="GO:0016758">
    <property type="term" value="F:hexosyltransferase activity"/>
    <property type="evidence" value="ECO:0007669"/>
    <property type="project" value="UniProtKB-ARBA"/>
</dbReference>
<dbReference type="SUPFAM" id="SSF53448">
    <property type="entry name" value="Nucleotide-diphospho-sugar transferases"/>
    <property type="match status" value="1"/>
</dbReference>
<reference evidence="3" key="1">
    <citation type="submission" date="2016-10" db="EMBL/GenBank/DDBJ databases">
        <authorList>
            <person name="Varghese N."/>
            <person name="Submissions S."/>
        </authorList>
    </citation>
    <scope>NUCLEOTIDE SEQUENCE [LARGE SCALE GENOMIC DNA]</scope>
    <source>
        <strain evidence="3">DSM 24213</strain>
    </source>
</reference>
<dbReference type="Proteomes" id="UP000243629">
    <property type="component" value="Unassembled WGS sequence"/>
</dbReference>
<name>A0A1I4T0R2_9GAMM</name>
<dbReference type="PANTHER" id="PTHR22916:SF3">
    <property type="entry name" value="UDP-GLCNAC:BETAGAL BETA-1,3-N-ACETYLGLUCOSAMINYLTRANSFERASE-LIKE PROTEIN 1"/>
    <property type="match status" value="1"/>
</dbReference>
<feature type="domain" description="Glycosyltransferase 2-like" evidence="1">
    <location>
        <begin position="11"/>
        <end position="175"/>
    </location>
</feature>
<dbReference type="RefSeq" id="WP_093477010.1">
    <property type="nucleotide sequence ID" value="NZ_FOUI01000012.1"/>
</dbReference>
<proteinExistence type="predicted"/>
<dbReference type="CDD" id="cd00761">
    <property type="entry name" value="Glyco_tranf_GTA_type"/>
    <property type="match status" value="1"/>
</dbReference>
<dbReference type="OrthoDB" id="9802649at2"/>
<protein>
    <submittedName>
        <fullName evidence="2">Glycosyl transferase family 2</fullName>
    </submittedName>
</protein>
<organism evidence="2 3">
    <name type="scientific">Halopseudomonas yangmingensis</name>
    <dbReference type="NCBI Taxonomy" id="1720063"/>
    <lineage>
        <taxon>Bacteria</taxon>
        <taxon>Pseudomonadati</taxon>
        <taxon>Pseudomonadota</taxon>
        <taxon>Gammaproteobacteria</taxon>
        <taxon>Pseudomonadales</taxon>
        <taxon>Pseudomonadaceae</taxon>
        <taxon>Halopseudomonas</taxon>
    </lineage>
</organism>
<dbReference type="InterPro" id="IPR001173">
    <property type="entry name" value="Glyco_trans_2-like"/>
</dbReference>
<keyword evidence="3" id="KW-1185">Reference proteome</keyword>